<dbReference type="AlphaFoldDB" id="A0A316FZ50"/>
<evidence type="ECO:0000313" key="2">
    <source>
        <dbReference type="EMBL" id="PWK53693.1"/>
    </source>
</evidence>
<sequence>MKLTHSLEQSLDDKKVSLAEFQELIVRLLNYTVLSRHESATEQILYDRFVRVEELINEYLAIAHIRLHHDHHFQYIRLFPPGSEIPGIQEPDDSQYSGSLRQRLNQSEVALVLILRLQYDKSLREGKIDDMGFALESLESLSIAMKNMLRRPLPKKLTDRKRLFQRLRQLRLIQFRQDEEFESGETWVKIHPMIVSFVNEDALDVLIEKTTDESLDDVKDSQLDKTNESRKLQSVTASDAE</sequence>
<evidence type="ECO:0000313" key="3">
    <source>
        <dbReference type="Proteomes" id="UP000245790"/>
    </source>
</evidence>
<dbReference type="Pfam" id="PF13835">
    <property type="entry name" value="DUF4194"/>
    <property type="match status" value="1"/>
</dbReference>
<dbReference type="OrthoDB" id="5800855at2"/>
<organism evidence="2 3">
    <name type="scientific">Pleionea mediterranea</name>
    <dbReference type="NCBI Taxonomy" id="523701"/>
    <lineage>
        <taxon>Bacteria</taxon>
        <taxon>Pseudomonadati</taxon>
        <taxon>Pseudomonadota</taxon>
        <taxon>Gammaproteobacteria</taxon>
        <taxon>Oceanospirillales</taxon>
        <taxon>Pleioneaceae</taxon>
        <taxon>Pleionea</taxon>
    </lineage>
</organism>
<dbReference type="InterPro" id="IPR025449">
    <property type="entry name" value="JetB"/>
</dbReference>
<feature type="compositionally biased region" description="Polar residues" evidence="1">
    <location>
        <begin position="232"/>
        <end position="241"/>
    </location>
</feature>
<proteinExistence type="predicted"/>
<name>A0A316FZ50_9GAMM</name>
<gene>
    <name evidence="2" type="ORF">C8D97_10281</name>
</gene>
<feature type="region of interest" description="Disordered" evidence="1">
    <location>
        <begin position="217"/>
        <end position="241"/>
    </location>
</feature>
<dbReference type="RefSeq" id="WP_109761765.1">
    <property type="nucleotide sequence ID" value="NZ_QGGU01000002.1"/>
</dbReference>
<feature type="compositionally biased region" description="Basic and acidic residues" evidence="1">
    <location>
        <begin position="217"/>
        <end position="231"/>
    </location>
</feature>
<reference evidence="2 3" key="1">
    <citation type="submission" date="2018-05" db="EMBL/GenBank/DDBJ databases">
        <title>Genomic Encyclopedia of Type Strains, Phase IV (KMG-IV): sequencing the most valuable type-strain genomes for metagenomic binning, comparative biology and taxonomic classification.</title>
        <authorList>
            <person name="Goeker M."/>
        </authorList>
    </citation>
    <scope>NUCLEOTIDE SEQUENCE [LARGE SCALE GENOMIC DNA]</scope>
    <source>
        <strain evidence="2 3">DSM 25350</strain>
    </source>
</reference>
<protein>
    <submittedName>
        <fullName evidence="2">Uncharacterized protein DUF4194</fullName>
    </submittedName>
</protein>
<keyword evidence="3" id="KW-1185">Reference proteome</keyword>
<dbReference type="Proteomes" id="UP000245790">
    <property type="component" value="Unassembled WGS sequence"/>
</dbReference>
<comment type="caution">
    <text evidence="2">The sequence shown here is derived from an EMBL/GenBank/DDBJ whole genome shotgun (WGS) entry which is preliminary data.</text>
</comment>
<evidence type="ECO:0000256" key="1">
    <source>
        <dbReference type="SAM" id="MobiDB-lite"/>
    </source>
</evidence>
<accession>A0A316FZ50</accession>
<dbReference type="EMBL" id="QGGU01000002">
    <property type="protein sequence ID" value="PWK53693.1"/>
    <property type="molecule type" value="Genomic_DNA"/>
</dbReference>